<sequence length="123" mass="13413">MVLGLRLLLCLRRQLLHRLAFINYGQTLLPVGTGTERAKLSATAKFMDQTLGEPDIANPTLKYSSSRTHSQGSREGGKIAIFVLAEAARFVGEEDVVGSGRVHAGVRVSVGQVWVLLLLEARR</sequence>
<feature type="chain" id="PRO_5005596000" evidence="1">
    <location>
        <begin position="19"/>
        <end position="123"/>
    </location>
</feature>
<gene>
    <name evidence="2" type="ORF">LR48_Vigan07g073400</name>
</gene>
<organism evidence="2 3">
    <name type="scientific">Phaseolus angularis</name>
    <name type="common">Azuki bean</name>
    <name type="synonym">Vigna angularis</name>
    <dbReference type="NCBI Taxonomy" id="3914"/>
    <lineage>
        <taxon>Eukaryota</taxon>
        <taxon>Viridiplantae</taxon>
        <taxon>Streptophyta</taxon>
        <taxon>Embryophyta</taxon>
        <taxon>Tracheophyta</taxon>
        <taxon>Spermatophyta</taxon>
        <taxon>Magnoliopsida</taxon>
        <taxon>eudicotyledons</taxon>
        <taxon>Gunneridae</taxon>
        <taxon>Pentapetalae</taxon>
        <taxon>rosids</taxon>
        <taxon>fabids</taxon>
        <taxon>Fabales</taxon>
        <taxon>Fabaceae</taxon>
        <taxon>Papilionoideae</taxon>
        <taxon>50 kb inversion clade</taxon>
        <taxon>NPAAA clade</taxon>
        <taxon>indigoferoid/millettioid clade</taxon>
        <taxon>Phaseoleae</taxon>
        <taxon>Vigna</taxon>
    </lineage>
</organism>
<dbReference type="Gramene" id="KOM47030">
    <property type="protein sequence ID" value="KOM47030"/>
    <property type="gene ID" value="LR48_Vigan07g073400"/>
</dbReference>
<feature type="signal peptide" evidence="1">
    <location>
        <begin position="1"/>
        <end position="18"/>
    </location>
</feature>
<accession>A0A0L9UW09</accession>
<evidence type="ECO:0000313" key="2">
    <source>
        <dbReference type="EMBL" id="KOM47030.1"/>
    </source>
</evidence>
<protein>
    <submittedName>
        <fullName evidence="2">Uncharacterized protein</fullName>
    </submittedName>
</protein>
<evidence type="ECO:0000313" key="3">
    <source>
        <dbReference type="Proteomes" id="UP000053144"/>
    </source>
</evidence>
<dbReference type="Proteomes" id="UP000053144">
    <property type="component" value="Chromosome 7"/>
</dbReference>
<proteinExistence type="predicted"/>
<name>A0A0L9UW09_PHAAN</name>
<reference evidence="3" key="1">
    <citation type="journal article" date="2015" name="Proc. Natl. Acad. Sci. U.S.A.">
        <title>Genome sequencing of adzuki bean (Vigna angularis) provides insight into high starch and low fat accumulation and domestication.</title>
        <authorList>
            <person name="Yang K."/>
            <person name="Tian Z."/>
            <person name="Chen C."/>
            <person name="Luo L."/>
            <person name="Zhao B."/>
            <person name="Wang Z."/>
            <person name="Yu L."/>
            <person name="Li Y."/>
            <person name="Sun Y."/>
            <person name="Li W."/>
            <person name="Chen Y."/>
            <person name="Li Y."/>
            <person name="Zhang Y."/>
            <person name="Ai D."/>
            <person name="Zhao J."/>
            <person name="Shang C."/>
            <person name="Ma Y."/>
            <person name="Wu B."/>
            <person name="Wang M."/>
            <person name="Gao L."/>
            <person name="Sun D."/>
            <person name="Zhang P."/>
            <person name="Guo F."/>
            <person name="Wang W."/>
            <person name="Li Y."/>
            <person name="Wang J."/>
            <person name="Varshney R.K."/>
            <person name="Wang J."/>
            <person name="Ling H.Q."/>
            <person name="Wan P."/>
        </authorList>
    </citation>
    <scope>NUCLEOTIDE SEQUENCE</scope>
    <source>
        <strain evidence="3">cv. Jingnong 6</strain>
    </source>
</reference>
<dbReference type="EMBL" id="CM003377">
    <property type="protein sequence ID" value="KOM47030.1"/>
    <property type="molecule type" value="Genomic_DNA"/>
</dbReference>
<dbReference type="AlphaFoldDB" id="A0A0L9UW09"/>
<keyword evidence="1" id="KW-0732">Signal</keyword>
<evidence type="ECO:0000256" key="1">
    <source>
        <dbReference type="SAM" id="SignalP"/>
    </source>
</evidence>